<protein>
    <submittedName>
        <fullName evidence="9">Uncharacterized protein</fullName>
    </submittedName>
</protein>
<reference evidence="9" key="1">
    <citation type="journal article" date="2023" name="IScience">
        <title>Live-bearing cockroach genome reveals convergent evolutionary mechanisms linked to viviparity in insects and beyond.</title>
        <authorList>
            <person name="Fouks B."/>
            <person name="Harrison M.C."/>
            <person name="Mikhailova A.A."/>
            <person name="Marchal E."/>
            <person name="English S."/>
            <person name="Carruthers M."/>
            <person name="Jennings E.C."/>
            <person name="Chiamaka E.L."/>
            <person name="Frigard R.A."/>
            <person name="Pippel M."/>
            <person name="Attardo G.M."/>
            <person name="Benoit J.B."/>
            <person name="Bornberg-Bauer E."/>
            <person name="Tobe S.S."/>
        </authorList>
    </citation>
    <scope>NUCLEOTIDE SEQUENCE</scope>
    <source>
        <strain evidence="9">Stay&amp;Tobe</strain>
    </source>
</reference>
<feature type="transmembrane region" description="Helical" evidence="8">
    <location>
        <begin position="424"/>
        <end position="449"/>
    </location>
</feature>
<gene>
    <name evidence="9" type="ORF">L9F63_007076</name>
</gene>
<keyword evidence="3 8" id="KW-0812">Transmembrane</keyword>
<dbReference type="InterPro" id="IPR052192">
    <property type="entry name" value="Insect_Ionotropic_Sensory_Rcpt"/>
</dbReference>
<accession>A0AAD7Z8Z0</accession>
<sequence>MKIPRLDENYAEVIAATCRLYCNSTKDIAVFSISGTTSQDLPESINAISTYKNISITAHLPKSCTVSKLINYIDYDNYKNVKVFNDFQSKKYSFRHVNLFVESKYNREKDIVFNNICKKLNLIFEWPIIIKPVTILFGETTEKTIGCYIFILRLENSFVQMSVQLLGVLLSLMNKGLLNGRATYIVLLAGGTATRTLAQRLLQYFAFQEIFNIIVLIQDTFGDFVLYSGTLHTNSKGYCRYIGTPVVLNKWEINKYGGSFVRNKTNFPINSSSFQGCLLIANSRKTLKTNISLELVKDVFKKMNIKIADEMTKAWNDMYTRLIIDPGSFLEIREMHTPLFILPYSWYVRQADAYPRWAGITRVFDTYVWVALTLSIFLTSLIFWILALIFKLKGYDKLLYCMLNSWGVIINIGITIPGKMAMRWFFLSWIIFCMGVNTIFQTFFISYMIDPGRLHQIDTFDEVNYLGYELLSTQIENFFYIFGEKLRPGLKQVLREQDAIILSLYNSKTSLFINEQLLMRSYYELCGNNITYKLHKIRGYESSTYVYVGISNPYVSEKFSQILGIYFQSGIPNLLLNSNCDPKGTLSLTRQGQINLADEYVTMSLSNLQSAFYVFIFMNCFATFIFLCEI</sequence>
<feature type="transmembrane region" description="Helical" evidence="8">
    <location>
        <begin position="610"/>
        <end position="627"/>
    </location>
</feature>
<evidence type="ECO:0000256" key="6">
    <source>
        <dbReference type="ARBA" id="ARBA00023170"/>
    </source>
</evidence>
<evidence type="ECO:0000256" key="5">
    <source>
        <dbReference type="ARBA" id="ARBA00023136"/>
    </source>
</evidence>
<evidence type="ECO:0000256" key="3">
    <source>
        <dbReference type="ARBA" id="ARBA00022692"/>
    </source>
</evidence>
<keyword evidence="5 8" id="KW-0472">Membrane</keyword>
<keyword evidence="7" id="KW-0325">Glycoprotein</keyword>
<comment type="subcellular location">
    <subcellularLocation>
        <location evidence="1">Cell membrane</location>
        <topology evidence="1">Multi-pass membrane protein</topology>
    </subcellularLocation>
</comment>
<evidence type="ECO:0000256" key="2">
    <source>
        <dbReference type="ARBA" id="ARBA00022475"/>
    </source>
</evidence>
<dbReference type="PANTHER" id="PTHR42643:SF24">
    <property type="entry name" value="IONOTROPIC RECEPTOR 60A"/>
    <property type="match status" value="1"/>
</dbReference>
<evidence type="ECO:0000313" key="9">
    <source>
        <dbReference type="EMBL" id="KAJ9576111.1"/>
    </source>
</evidence>
<comment type="caution">
    <text evidence="9">The sequence shown here is derived from an EMBL/GenBank/DDBJ whole genome shotgun (WGS) entry which is preliminary data.</text>
</comment>
<evidence type="ECO:0000256" key="7">
    <source>
        <dbReference type="ARBA" id="ARBA00023180"/>
    </source>
</evidence>
<dbReference type="Proteomes" id="UP001233999">
    <property type="component" value="Unassembled WGS sequence"/>
</dbReference>
<dbReference type="PANTHER" id="PTHR42643">
    <property type="entry name" value="IONOTROPIC RECEPTOR 20A-RELATED"/>
    <property type="match status" value="1"/>
</dbReference>
<dbReference type="Gene3D" id="1.10.287.70">
    <property type="match status" value="1"/>
</dbReference>
<evidence type="ECO:0000256" key="4">
    <source>
        <dbReference type="ARBA" id="ARBA00022989"/>
    </source>
</evidence>
<keyword evidence="2" id="KW-1003">Cell membrane</keyword>
<evidence type="ECO:0000256" key="8">
    <source>
        <dbReference type="SAM" id="Phobius"/>
    </source>
</evidence>
<evidence type="ECO:0000313" key="10">
    <source>
        <dbReference type="Proteomes" id="UP001233999"/>
    </source>
</evidence>
<proteinExistence type="predicted"/>
<feature type="transmembrane region" description="Helical" evidence="8">
    <location>
        <begin position="398"/>
        <end position="418"/>
    </location>
</feature>
<name>A0AAD7Z8Z0_DIPPU</name>
<organism evidence="9 10">
    <name type="scientific">Diploptera punctata</name>
    <name type="common">Pacific beetle cockroach</name>
    <dbReference type="NCBI Taxonomy" id="6984"/>
    <lineage>
        <taxon>Eukaryota</taxon>
        <taxon>Metazoa</taxon>
        <taxon>Ecdysozoa</taxon>
        <taxon>Arthropoda</taxon>
        <taxon>Hexapoda</taxon>
        <taxon>Insecta</taxon>
        <taxon>Pterygota</taxon>
        <taxon>Neoptera</taxon>
        <taxon>Polyneoptera</taxon>
        <taxon>Dictyoptera</taxon>
        <taxon>Blattodea</taxon>
        <taxon>Blaberoidea</taxon>
        <taxon>Blaberidae</taxon>
        <taxon>Diplopterinae</taxon>
        <taxon>Diploptera</taxon>
    </lineage>
</organism>
<keyword evidence="6" id="KW-0675">Receptor</keyword>
<keyword evidence="10" id="KW-1185">Reference proteome</keyword>
<dbReference type="EMBL" id="JASPKZ010009809">
    <property type="protein sequence ID" value="KAJ9576111.1"/>
    <property type="molecule type" value="Genomic_DNA"/>
</dbReference>
<keyword evidence="4 8" id="KW-1133">Transmembrane helix</keyword>
<feature type="transmembrane region" description="Helical" evidence="8">
    <location>
        <begin position="366"/>
        <end position="386"/>
    </location>
</feature>
<evidence type="ECO:0000256" key="1">
    <source>
        <dbReference type="ARBA" id="ARBA00004651"/>
    </source>
</evidence>
<dbReference type="AlphaFoldDB" id="A0AAD7Z8Z0"/>
<reference evidence="9" key="2">
    <citation type="submission" date="2023-05" db="EMBL/GenBank/DDBJ databases">
        <authorList>
            <person name="Fouks B."/>
        </authorList>
    </citation>
    <scope>NUCLEOTIDE SEQUENCE</scope>
    <source>
        <strain evidence="9">Stay&amp;Tobe</strain>
        <tissue evidence="9">Testes</tissue>
    </source>
</reference>
<dbReference type="GO" id="GO:0005886">
    <property type="term" value="C:plasma membrane"/>
    <property type="evidence" value="ECO:0007669"/>
    <property type="project" value="UniProtKB-SubCell"/>
</dbReference>
<feature type="non-terminal residue" evidence="9">
    <location>
        <position position="630"/>
    </location>
</feature>